<reference evidence="1 2" key="1">
    <citation type="submission" date="2019-09" db="EMBL/GenBank/DDBJ databases">
        <title>Draft genome of the ectomycorrhizal ascomycete Sphaerosporella brunnea.</title>
        <authorList>
            <consortium name="DOE Joint Genome Institute"/>
            <person name="Benucci G.M."/>
            <person name="Marozzi G."/>
            <person name="Antonielli L."/>
            <person name="Sanchez S."/>
            <person name="Marco P."/>
            <person name="Wang X."/>
            <person name="Falini L.B."/>
            <person name="Barry K."/>
            <person name="Haridas S."/>
            <person name="Lipzen A."/>
            <person name="Labutti K."/>
            <person name="Grigoriev I.V."/>
            <person name="Murat C."/>
            <person name="Martin F."/>
            <person name="Albertini E."/>
            <person name="Donnini D."/>
            <person name="Bonito G."/>
        </authorList>
    </citation>
    <scope>NUCLEOTIDE SEQUENCE [LARGE SCALE GENOMIC DNA]</scope>
    <source>
        <strain evidence="1 2">Sb_GMNB300</strain>
    </source>
</reference>
<accession>A0A5J5EQG1</accession>
<protein>
    <submittedName>
        <fullName evidence="1">Uncharacterized protein</fullName>
    </submittedName>
</protein>
<keyword evidence="2" id="KW-1185">Reference proteome</keyword>
<gene>
    <name evidence="1" type="ORF">FN846DRAFT_782198</name>
</gene>
<name>A0A5J5EQG1_9PEZI</name>
<organism evidence="1 2">
    <name type="scientific">Sphaerosporella brunnea</name>
    <dbReference type="NCBI Taxonomy" id="1250544"/>
    <lineage>
        <taxon>Eukaryota</taxon>
        <taxon>Fungi</taxon>
        <taxon>Dikarya</taxon>
        <taxon>Ascomycota</taxon>
        <taxon>Pezizomycotina</taxon>
        <taxon>Pezizomycetes</taxon>
        <taxon>Pezizales</taxon>
        <taxon>Pyronemataceae</taxon>
        <taxon>Sphaerosporella</taxon>
    </lineage>
</organism>
<feature type="non-terminal residue" evidence="1">
    <location>
        <position position="1"/>
    </location>
</feature>
<evidence type="ECO:0000313" key="1">
    <source>
        <dbReference type="EMBL" id="KAA8899649.1"/>
    </source>
</evidence>
<sequence length="61" mass="6453">ASQSDATNIQEASKTALDRNGIGAIALKGSKVILRRSGIGGSVLVGVHKDEWRLTEFEDEG</sequence>
<dbReference type="OrthoDB" id="76862at2759"/>
<proteinExistence type="predicted"/>
<comment type="caution">
    <text evidence="1">The sequence shown here is derived from an EMBL/GenBank/DDBJ whole genome shotgun (WGS) entry which is preliminary data.</text>
</comment>
<dbReference type="AlphaFoldDB" id="A0A5J5EQG1"/>
<dbReference type="Proteomes" id="UP000326924">
    <property type="component" value="Unassembled WGS sequence"/>
</dbReference>
<evidence type="ECO:0000313" key="2">
    <source>
        <dbReference type="Proteomes" id="UP000326924"/>
    </source>
</evidence>
<dbReference type="EMBL" id="VXIS01000164">
    <property type="protein sequence ID" value="KAA8899649.1"/>
    <property type="molecule type" value="Genomic_DNA"/>
</dbReference>
<dbReference type="InParanoid" id="A0A5J5EQG1"/>